<dbReference type="EMBL" id="CP003914">
    <property type="protein sequence ID" value="AFX74033.1"/>
    <property type="molecule type" value="Genomic_DNA"/>
</dbReference>
<dbReference type="AlphaFoldDB" id="A0AAI8AM71"/>
<dbReference type="NCBIfam" id="TIGR00331">
    <property type="entry name" value="hrcA"/>
    <property type="match status" value="1"/>
</dbReference>
<dbReference type="InterPro" id="IPR036390">
    <property type="entry name" value="WH_DNA-bd_sf"/>
</dbReference>
<reference evidence="7 8" key="1">
    <citation type="journal article" date="2013" name="Genome Announc.">
        <title>Complete Genome Sequence of Mycoplasma hyorhinis Strain SK76.</title>
        <authorList>
            <person name="Goodison S."/>
            <person name="Urquidi V."/>
            <person name="Kumar D."/>
            <person name="Reyes L."/>
            <person name="Rosser C.J."/>
        </authorList>
    </citation>
    <scope>NUCLEOTIDE SEQUENCE [LARGE SCALE GENOMIC DNA]</scope>
    <source>
        <strain evidence="7 8">SK76</strain>
    </source>
</reference>
<evidence type="ECO:0000256" key="4">
    <source>
        <dbReference type="ARBA" id="ARBA00023163"/>
    </source>
</evidence>
<dbReference type="PANTHER" id="PTHR34824">
    <property type="entry name" value="HEAT-INDUCIBLE TRANSCRIPTION REPRESSOR HRCA"/>
    <property type="match status" value="1"/>
</dbReference>
<proteinExistence type="inferred from homology"/>
<dbReference type="InterPro" id="IPR021153">
    <property type="entry name" value="HrcA_C"/>
</dbReference>
<organism evidence="7 8">
    <name type="scientific">Mesomycoplasma hyorhinis SK76</name>
    <dbReference type="NCBI Taxonomy" id="1118964"/>
    <lineage>
        <taxon>Bacteria</taxon>
        <taxon>Bacillati</taxon>
        <taxon>Mycoplasmatota</taxon>
        <taxon>Mycoplasmoidales</taxon>
        <taxon>Metamycoplasmataceae</taxon>
        <taxon>Mesomycoplasma</taxon>
    </lineage>
</organism>
<dbReference type="InterPro" id="IPR036388">
    <property type="entry name" value="WH-like_DNA-bd_sf"/>
</dbReference>
<evidence type="ECO:0000256" key="1">
    <source>
        <dbReference type="ARBA" id="ARBA00022491"/>
    </source>
</evidence>
<comment type="function">
    <text evidence="5">Negative regulator of class I heat shock genes (grpE-dnaK-dnaJ and groELS operons). Prevents heat-shock induction of these operons.</text>
</comment>
<dbReference type="GO" id="GO:0045892">
    <property type="term" value="P:negative regulation of DNA-templated transcription"/>
    <property type="evidence" value="ECO:0007669"/>
    <property type="project" value="UniProtKB-UniRule"/>
</dbReference>
<evidence type="ECO:0000256" key="2">
    <source>
        <dbReference type="ARBA" id="ARBA00023015"/>
    </source>
</evidence>
<gene>
    <name evidence="5" type="primary">hrcA</name>
    <name evidence="7" type="ORF">MOS_101</name>
</gene>
<comment type="similarity">
    <text evidence="5">Belongs to the HrcA family.</text>
</comment>
<dbReference type="PIRSF" id="PIRSF005485">
    <property type="entry name" value="HrcA"/>
    <property type="match status" value="1"/>
</dbReference>
<dbReference type="SUPFAM" id="SSF46785">
    <property type="entry name" value="Winged helix' DNA-binding domain"/>
    <property type="match status" value="1"/>
</dbReference>
<dbReference type="SUPFAM" id="SSF55781">
    <property type="entry name" value="GAF domain-like"/>
    <property type="match status" value="1"/>
</dbReference>
<dbReference type="RefSeq" id="WP_013301923.1">
    <property type="nucleotide sequence ID" value="NC_019552.1"/>
</dbReference>
<feature type="domain" description="Heat-inducible transcription repressor HrcA C-terminal" evidence="6">
    <location>
        <begin position="104"/>
        <end position="316"/>
    </location>
</feature>
<dbReference type="GO" id="GO:0003677">
    <property type="term" value="F:DNA binding"/>
    <property type="evidence" value="ECO:0007669"/>
    <property type="project" value="InterPro"/>
</dbReference>
<keyword evidence="4 5" id="KW-0804">Transcription</keyword>
<evidence type="ECO:0000313" key="8">
    <source>
        <dbReference type="Proteomes" id="UP000009399"/>
    </source>
</evidence>
<dbReference type="KEGG" id="mhs:MOS_101"/>
<dbReference type="GeneID" id="93248236"/>
<dbReference type="HAMAP" id="MF_00081">
    <property type="entry name" value="HrcA"/>
    <property type="match status" value="1"/>
</dbReference>
<name>A0AAI8AM71_MESHY</name>
<evidence type="ECO:0000256" key="3">
    <source>
        <dbReference type="ARBA" id="ARBA00023016"/>
    </source>
</evidence>
<keyword evidence="2 5" id="KW-0805">Transcription regulation</keyword>
<dbReference type="Proteomes" id="UP000009399">
    <property type="component" value="Chromosome"/>
</dbReference>
<keyword evidence="1 5" id="KW-0678">Repressor</keyword>
<protein>
    <recommendedName>
        <fullName evidence="5">Heat-inducible transcription repressor HrcA</fullName>
    </recommendedName>
</protein>
<accession>A0AAI8AM71</accession>
<dbReference type="Pfam" id="PF01628">
    <property type="entry name" value="HrcA"/>
    <property type="match status" value="1"/>
</dbReference>
<dbReference type="InterPro" id="IPR002571">
    <property type="entry name" value="HrcA"/>
</dbReference>
<keyword evidence="3 5" id="KW-0346">Stress response</keyword>
<dbReference type="PANTHER" id="PTHR34824:SF1">
    <property type="entry name" value="HEAT-INDUCIBLE TRANSCRIPTION REPRESSOR HRCA"/>
    <property type="match status" value="1"/>
</dbReference>
<sequence length="352" mass="40151">MHSIKVKTAQYLKYIIELYIKTGQPVGSKNLKKFYNLDHAPSSIRNAMLFLEKEGFLEKSHASSGRIPTLKGYEYYAKFLANDTNNDLQQKLEDIFAKRRTSIDETVSEAVKIISDIANITLVTTTNNTNEKLMSIHLTIISDSSGVVVLVTSSGKVENKVIHFNETISKNDVQIAIRIFKERLLGISISQIATTLQILSPILSQEIKNTDGLLKHFVENIFNFQMQHTSQIYNKNSLILNKDISRQKLIDILEIIEKNSIWEFLEKLHPEDKQETLKINIESQETSFISKKFPQSSNLKELSIVGSTKKMNYSAILTGIKLLEDFLNNKDTKLLNSKESKDKQKEPKIQKV</sequence>
<evidence type="ECO:0000256" key="5">
    <source>
        <dbReference type="HAMAP-Rule" id="MF_00081"/>
    </source>
</evidence>
<evidence type="ECO:0000313" key="7">
    <source>
        <dbReference type="EMBL" id="AFX74033.1"/>
    </source>
</evidence>
<evidence type="ECO:0000259" key="6">
    <source>
        <dbReference type="Pfam" id="PF01628"/>
    </source>
</evidence>
<dbReference type="Gene3D" id="1.10.10.10">
    <property type="entry name" value="Winged helix-like DNA-binding domain superfamily/Winged helix DNA-binding domain"/>
    <property type="match status" value="1"/>
</dbReference>